<dbReference type="InParanoid" id="T1FUJ5"/>
<dbReference type="SUPFAM" id="SSF57625">
    <property type="entry name" value="Invertebrate chitin-binding proteins"/>
    <property type="match status" value="2"/>
</dbReference>
<dbReference type="PANTHER" id="PTHR31797">
    <property type="entry name" value="EXTRACELLULAR MATRIX PROTEIN A-RELATED"/>
    <property type="match status" value="1"/>
</dbReference>
<organism evidence="3 4">
    <name type="scientific">Helobdella robusta</name>
    <name type="common">Californian leech</name>
    <dbReference type="NCBI Taxonomy" id="6412"/>
    <lineage>
        <taxon>Eukaryota</taxon>
        <taxon>Metazoa</taxon>
        <taxon>Spiralia</taxon>
        <taxon>Lophotrochozoa</taxon>
        <taxon>Annelida</taxon>
        <taxon>Clitellata</taxon>
        <taxon>Hirudinea</taxon>
        <taxon>Rhynchobdellida</taxon>
        <taxon>Glossiphoniidae</taxon>
        <taxon>Helobdella</taxon>
    </lineage>
</organism>
<sequence length="342" mass="39145">MTFKVLWFVTALSLIEFGRTERSLDKYNCNRNKPCTQYFRDCGQYYFAYDASDSKFVQCDEWGGCFVMPCALGTVWSSEAYTCVHGNSDNNRVTTTTTAATTTTKFVPDQGKYNCLNKKPCTQYFRDRGQYYFAYDASNSKFVQCDEWGGCFVMPCAPGTVWSSEAYTCIWGNADSNEVTTTTTTTTTTKFFPDLGKYNCDRNKPCTQYFRDRGQYYFAYDASNSKFVQCNEWGGCFVMPCAPGTVWSSEAYTCIHGDSDADEVTTEATTTTTTKFVPDLGKYNCYNKKPCTQDFRDRGQYYFAHEASKYIYIRCDKWGGCYIMPCWLGTVWDSAAYKCVRR</sequence>
<dbReference type="InterPro" id="IPR052846">
    <property type="entry name" value="ECM-enzyme_regulator"/>
</dbReference>
<dbReference type="PANTHER" id="PTHR31797:SF6">
    <property type="entry name" value="CHITIN-BINDING TYPE-2 DOMAIN-CONTAINING PROTEIN"/>
    <property type="match status" value="1"/>
</dbReference>
<dbReference type="EnsemblMetazoa" id="HelroT193029">
    <property type="protein sequence ID" value="HelroP193029"/>
    <property type="gene ID" value="HelroG193029"/>
</dbReference>
<evidence type="ECO:0000313" key="4">
    <source>
        <dbReference type="Proteomes" id="UP000015101"/>
    </source>
</evidence>
<gene>
    <name evidence="3" type="primary">20212491</name>
    <name evidence="2" type="ORF">HELRODRAFT_193029</name>
</gene>
<dbReference type="GO" id="GO:0031012">
    <property type="term" value="C:extracellular matrix"/>
    <property type="evidence" value="ECO:0000318"/>
    <property type="project" value="GO_Central"/>
</dbReference>
<reference evidence="3" key="3">
    <citation type="submission" date="2015-06" db="UniProtKB">
        <authorList>
            <consortium name="EnsemblMetazoa"/>
        </authorList>
    </citation>
    <scope>IDENTIFICATION</scope>
</reference>
<dbReference type="Proteomes" id="UP000015101">
    <property type="component" value="Unassembled WGS sequence"/>
</dbReference>
<dbReference type="GO" id="GO:0008061">
    <property type="term" value="F:chitin binding"/>
    <property type="evidence" value="ECO:0007669"/>
    <property type="project" value="InterPro"/>
</dbReference>
<accession>T1FUJ5</accession>
<keyword evidence="1" id="KW-0732">Signal</keyword>
<feature type="chain" id="PRO_5010981026" description="Chitin-binding type-2 domain-containing protein" evidence="1">
    <location>
        <begin position="21"/>
        <end position="342"/>
    </location>
</feature>
<dbReference type="STRING" id="6412.T1FUJ5"/>
<dbReference type="HOGENOM" id="CLU_812056_0_0_1"/>
<evidence type="ECO:0008006" key="5">
    <source>
        <dbReference type="Google" id="ProtNLM"/>
    </source>
</evidence>
<evidence type="ECO:0000313" key="3">
    <source>
        <dbReference type="EnsemblMetazoa" id="HelroP193029"/>
    </source>
</evidence>
<evidence type="ECO:0000313" key="2">
    <source>
        <dbReference type="EMBL" id="ESN98284.1"/>
    </source>
</evidence>
<dbReference type="CTD" id="20212491"/>
<dbReference type="OrthoDB" id="6075161at2759"/>
<dbReference type="EMBL" id="AMQM01005955">
    <property type="status" value="NOT_ANNOTATED_CDS"/>
    <property type="molecule type" value="Genomic_DNA"/>
</dbReference>
<proteinExistence type="predicted"/>
<keyword evidence="4" id="KW-1185">Reference proteome</keyword>
<protein>
    <recommendedName>
        <fullName evidence="5">Chitin-binding type-2 domain-containing protein</fullName>
    </recommendedName>
</protein>
<feature type="signal peptide" evidence="1">
    <location>
        <begin position="1"/>
        <end position="20"/>
    </location>
</feature>
<dbReference type="KEGG" id="hro:HELRODRAFT_193029"/>
<dbReference type="GeneID" id="20212491"/>
<dbReference type="OMA" id="KPCTQYF"/>
<evidence type="ECO:0000256" key="1">
    <source>
        <dbReference type="SAM" id="SignalP"/>
    </source>
</evidence>
<dbReference type="RefSeq" id="XP_009023622.1">
    <property type="nucleotide sequence ID" value="XM_009025374.1"/>
</dbReference>
<dbReference type="InterPro" id="IPR036508">
    <property type="entry name" value="Chitin-bd_dom_sf"/>
</dbReference>
<dbReference type="GO" id="GO:0005576">
    <property type="term" value="C:extracellular region"/>
    <property type="evidence" value="ECO:0000318"/>
    <property type="project" value="GO_Central"/>
</dbReference>
<dbReference type="EMBL" id="KB097182">
    <property type="protein sequence ID" value="ESN98284.1"/>
    <property type="molecule type" value="Genomic_DNA"/>
</dbReference>
<dbReference type="AlphaFoldDB" id="T1FUJ5"/>
<dbReference type="GO" id="GO:0099120">
    <property type="term" value="P:socially cooperative development"/>
    <property type="evidence" value="ECO:0000318"/>
    <property type="project" value="GO_Central"/>
</dbReference>
<reference evidence="2 4" key="2">
    <citation type="journal article" date="2013" name="Nature">
        <title>Insights into bilaterian evolution from three spiralian genomes.</title>
        <authorList>
            <person name="Simakov O."/>
            <person name="Marletaz F."/>
            <person name="Cho S.J."/>
            <person name="Edsinger-Gonzales E."/>
            <person name="Havlak P."/>
            <person name="Hellsten U."/>
            <person name="Kuo D.H."/>
            <person name="Larsson T."/>
            <person name="Lv J."/>
            <person name="Arendt D."/>
            <person name="Savage R."/>
            <person name="Osoegawa K."/>
            <person name="de Jong P."/>
            <person name="Grimwood J."/>
            <person name="Chapman J.A."/>
            <person name="Shapiro H."/>
            <person name="Aerts A."/>
            <person name="Otillar R.P."/>
            <person name="Terry A.Y."/>
            <person name="Boore J.L."/>
            <person name="Grigoriev I.V."/>
            <person name="Lindberg D.R."/>
            <person name="Seaver E.C."/>
            <person name="Weisblat D.A."/>
            <person name="Putnam N.H."/>
            <person name="Rokhsar D.S."/>
        </authorList>
    </citation>
    <scope>NUCLEOTIDE SEQUENCE</scope>
</reference>
<name>T1FUJ5_HELRO</name>
<reference evidence="4" key="1">
    <citation type="submission" date="2012-12" db="EMBL/GenBank/DDBJ databases">
        <authorList>
            <person name="Hellsten U."/>
            <person name="Grimwood J."/>
            <person name="Chapman J.A."/>
            <person name="Shapiro H."/>
            <person name="Aerts A."/>
            <person name="Otillar R.P."/>
            <person name="Terry A.Y."/>
            <person name="Boore J.L."/>
            <person name="Simakov O."/>
            <person name="Marletaz F."/>
            <person name="Cho S.-J."/>
            <person name="Edsinger-Gonzales E."/>
            <person name="Havlak P."/>
            <person name="Kuo D.-H."/>
            <person name="Larsson T."/>
            <person name="Lv J."/>
            <person name="Arendt D."/>
            <person name="Savage R."/>
            <person name="Osoegawa K."/>
            <person name="de Jong P."/>
            <person name="Lindberg D.R."/>
            <person name="Seaver E.C."/>
            <person name="Weisblat D.A."/>
            <person name="Putnam N.H."/>
            <person name="Grigoriev I.V."/>
            <person name="Rokhsar D.S."/>
        </authorList>
    </citation>
    <scope>NUCLEOTIDE SEQUENCE</scope>
</reference>